<dbReference type="AlphaFoldDB" id="A0A6N1X4Y1"/>
<dbReference type="CDD" id="cd16364">
    <property type="entry name" value="T3SC_I-like"/>
    <property type="match status" value="1"/>
</dbReference>
<dbReference type="KEGG" id="aant:HUK68_08330"/>
<dbReference type="Proteomes" id="UP000509579">
    <property type="component" value="Chromosome"/>
</dbReference>
<keyword evidence="2" id="KW-1185">Reference proteome</keyword>
<organism evidence="1 2">
    <name type="scientific">Comamonas antarctica</name>
    <dbReference type="NCBI Taxonomy" id="2743470"/>
    <lineage>
        <taxon>Bacteria</taxon>
        <taxon>Pseudomonadati</taxon>
        <taxon>Pseudomonadota</taxon>
        <taxon>Betaproteobacteria</taxon>
        <taxon>Burkholderiales</taxon>
        <taxon>Comamonadaceae</taxon>
        <taxon>Comamonas</taxon>
    </lineage>
</organism>
<sequence>MEWQHYTNLLAAIGCRRSATAGRIGWEQEIQVDARRIALWLIPARDGVDARLMARTDVARLDAPASPALCRQLLRANAFWSGIHGGAIGLRGPDTVMLSVAQRLESLDACGLQALLERMAEDARRWAATLHGRTPAAPKRAPAHGLRA</sequence>
<dbReference type="SUPFAM" id="SSF69635">
    <property type="entry name" value="Type III secretory system chaperone-like"/>
    <property type="match status" value="1"/>
</dbReference>
<evidence type="ECO:0000313" key="2">
    <source>
        <dbReference type="Proteomes" id="UP000509579"/>
    </source>
</evidence>
<proteinExistence type="predicted"/>
<evidence type="ECO:0000313" key="1">
    <source>
        <dbReference type="EMBL" id="QKV52896.1"/>
    </source>
</evidence>
<dbReference type="Pfam" id="PF05932">
    <property type="entry name" value="CesT"/>
    <property type="match status" value="1"/>
</dbReference>
<reference evidence="1 2" key="1">
    <citation type="submission" date="2020-06" db="EMBL/GenBank/DDBJ databases">
        <title>Acidovorax antarctica sp. nov., isolated from Corinth ice sheet soil, Antarctic Fields Peninsula.</title>
        <authorList>
            <person name="Xu Q."/>
            <person name="Peng F."/>
        </authorList>
    </citation>
    <scope>NUCLEOTIDE SEQUENCE [LARGE SCALE GENOMIC DNA]</scope>
    <source>
        <strain evidence="1 2">16-35-5</strain>
    </source>
</reference>
<dbReference type="GO" id="GO:0030254">
    <property type="term" value="P:protein secretion by the type III secretion system"/>
    <property type="evidence" value="ECO:0007669"/>
    <property type="project" value="InterPro"/>
</dbReference>
<gene>
    <name evidence="1" type="ORF">HUK68_08330</name>
</gene>
<dbReference type="InterPro" id="IPR010261">
    <property type="entry name" value="Tir_chaperone"/>
</dbReference>
<dbReference type="RefSeq" id="WP_175503773.1">
    <property type="nucleotide sequence ID" value="NZ_CP054840.1"/>
</dbReference>
<name>A0A6N1X4Y1_9BURK</name>
<accession>A0A6N1X4Y1</accession>
<protein>
    <submittedName>
        <fullName evidence="1">Type III secretion system chaperone</fullName>
    </submittedName>
</protein>
<dbReference type="Gene3D" id="3.30.1460.10">
    <property type="match status" value="1"/>
</dbReference>
<dbReference type="EMBL" id="CP054840">
    <property type="protein sequence ID" value="QKV52896.1"/>
    <property type="molecule type" value="Genomic_DNA"/>
</dbReference>